<dbReference type="PANTHER" id="PTHR33745:SF1">
    <property type="entry name" value="RSBT ANTAGONIST PROTEIN RSBS"/>
    <property type="match status" value="1"/>
</dbReference>
<dbReference type="RefSeq" id="WP_179773907.1">
    <property type="nucleotide sequence ID" value="NZ_JACCFK010000001.1"/>
</dbReference>
<name>A0A853B3S6_9PSEU</name>
<gene>
    <name evidence="2" type="ORF">HNR02_003136</name>
</gene>
<dbReference type="InterPro" id="IPR051932">
    <property type="entry name" value="Bact_StressResp_Reg"/>
</dbReference>
<dbReference type="InterPro" id="IPR002645">
    <property type="entry name" value="STAS_dom"/>
</dbReference>
<dbReference type="PANTHER" id="PTHR33745">
    <property type="entry name" value="RSBT ANTAGONIST PROTEIN RSBS-RELATED"/>
    <property type="match status" value="1"/>
</dbReference>
<dbReference type="SUPFAM" id="SSF52091">
    <property type="entry name" value="SpoIIaa-like"/>
    <property type="match status" value="1"/>
</dbReference>
<feature type="domain" description="STAS" evidence="1">
    <location>
        <begin position="2"/>
        <end position="113"/>
    </location>
</feature>
<dbReference type="Gene3D" id="3.30.750.24">
    <property type="entry name" value="STAS domain"/>
    <property type="match status" value="1"/>
</dbReference>
<dbReference type="Pfam" id="PF01740">
    <property type="entry name" value="STAS"/>
    <property type="match status" value="1"/>
</dbReference>
<dbReference type="EMBL" id="JACCFK010000001">
    <property type="protein sequence ID" value="NYI89813.1"/>
    <property type="molecule type" value="Genomic_DNA"/>
</dbReference>
<dbReference type="AlphaFoldDB" id="A0A853B3S6"/>
<reference evidence="2 3" key="1">
    <citation type="submission" date="2020-07" db="EMBL/GenBank/DDBJ databases">
        <title>Sequencing the genomes of 1000 actinobacteria strains.</title>
        <authorList>
            <person name="Klenk H.-P."/>
        </authorList>
    </citation>
    <scope>NUCLEOTIDE SEQUENCE [LARGE SCALE GENOMIC DNA]</scope>
    <source>
        <strain evidence="2 3">DSM 104006</strain>
    </source>
</reference>
<dbReference type="InterPro" id="IPR036513">
    <property type="entry name" value="STAS_dom_sf"/>
</dbReference>
<evidence type="ECO:0000313" key="3">
    <source>
        <dbReference type="Proteomes" id="UP000549616"/>
    </source>
</evidence>
<keyword evidence="3" id="KW-1185">Reference proteome</keyword>
<sequence length="125" mass="13251">MSAVPIVNLNGVLLVTIQEELLDRSVAEFEEELTEKVVETRARGVLIDVSVLDIIDSFLARTLHDIAAITSLMAARTVVVGMRPAVALTLVELGLTLPGLDTALSVEEGLSLLAPPPGPARTALR</sequence>
<evidence type="ECO:0000259" key="1">
    <source>
        <dbReference type="PROSITE" id="PS50801"/>
    </source>
</evidence>
<dbReference type="PROSITE" id="PS50801">
    <property type="entry name" value="STAS"/>
    <property type="match status" value="1"/>
</dbReference>
<evidence type="ECO:0000313" key="2">
    <source>
        <dbReference type="EMBL" id="NYI89813.1"/>
    </source>
</evidence>
<dbReference type="Proteomes" id="UP000549616">
    <property type="component" value="Unassembled WGS sequence"/>
</dbReference>
<proteinExistence type="predicted"/>
<protein>
    <submittedName>
        <fullName evidence="2">RsbT antagonist protein RsbS</fullName>
    </submittedName>
</protein>
<dbReference type="CDD" id="cd07041">
    <property type="entry name" value="STAS_RsbR_RsbS_like"/>
    <property type="match status" value="1"/>
</dbReference>
<comment type="caution">
    <text evidence="2">The sequence shown here is derived from an EMBL/GenBank/DDBJ whole genome shotgun (WGS) entry which is preliminary data.</text>
</comment>
<accession>A0A853B3S6</accession>
<organism evidence="2 3">
    <name type="scientific">Amycolatopsis endophytica</name>
    <dbReference type="NCBI Taxonomy" id="860233"/>
    <lineage>
        <taxon>Bacteria</taxon>
        <taxon>Bacillati</taxon>
        <taxon>Actinomycetota</taxon>
        <taxon>Actinomycetes</taxon>
        <taxon>Pseudonocardiales</taxon>
        <taxon>Pseudonocardiaceae</taxon>
        <taxon>Amycolatopsis</taxon>
    </lineage>
</organism>